<keyword evidence="6" id="KW-1185">Reference proteome</keyword>
<dbReference type="FunFam" id="3.40.630.30:FF:000083">
    <property type="entry name" value="Acyl-CoA N-acyltransferases (NAT) superfamily protein"/>
    <property type="match status" value="1"/>
</dbReference>
<comment type="similarity">
    <text evidence="1">Belongs to the acetyltransferase family. GNAT subfamily.</text>
</comment>
<dbReference type="SUPFAM" id="SSF55729">
    <property type="entry name" value="Acyl-CoA N-acyltransferases (Nat)"/>
    <property type="match status" value="1"/>
</dbReference>
<dbReference type="PROSITE" id="PS51186">
    <property type="entry name" value="GNAT"/>
    <property type="match status" value="1"/>
</dbReference>
<protein>
    <submittedName>
        <fullName evidence="5">N-acetyltransferase 9-like protein</fullName>
    </submittedName>
</protein>
<comment type="caution">
    <text evidence="5">The sequence shown here is derived from an EMBL/GenBank/DDBJ whole genome shotgun (WGS) entry which is preliminary data.</text>
</comment>
<dbReference type="PANTHER" id="PTHR13256:SF16">
    <property type="entry name" value="ALPHA_BETA-TUBULIN-N-ACETYLTRANSFERASE 9"/>
    <property type="match status" value="1"/>
</dbReference>
<dbReference type="AlphaFoldDB" id="A0AAD8MZN0"/>
<evidence type="ECO:0000256" key="2">
    <source>
        <dbReference type="ARBA" id="ARBA00022679"/>
    </source>
</evidence>
<keyword evidence="2" id="KW-0808">Transferase</keyword>
<dbReference type="EMBL" id="JAUIZM010000002">
    <property type="protein sequence ID" value="KAK1396165.1"/>
    <property type="molecule type" value="Genomic_DNA"/>
</dbReference>
<dbReference type="Proteomes" id="UP001237642">
    <property type="component" value="Unassembled WGS sequence"/>
</dbReference>
<sequence length="198" mass="22494">MGVSLEAEEKVILVPYMKQHVPKYHGWMQDPTLLSATGSEPLTLDQEYEMHQSWTHDPSKHTFIVLDKDFILTQFTPGQPHVEAMVGDVNIYMNDLEDSRLAEIEIMIAEPKSRGKGLGKKSVLMMMVFAVEKFCIHTFRVKIGESNEASLSLFRKLGFVDASYSKIFQEVTLELPITELKMAELQQLAGYAFILPLL</sequence>
<proteinExistence type="inferred from homology"/>
<gene>
    <name evidence="5" type="ORF">POM88_006028</name>
</gene>
<reference evidence="5" key="1">
    <citation type="submission" date="2023-02" db="EMBL/GenBank/DDBJ databases">
        <title>Genome of toxic invasive species Heracleum sosnowskyi carries increased number of genes despite the absence of recent whole-genome duplications.</title>
        <authorList>
            <person name="Schelkunov M."/>
            <person name="Shtratnikova V."/>
            <person name="Makarenko M."/>
            <person name="Klepikova A."/>
            <person name="Omelchenko D."/>
            <person name="Novikova G."/>
            <person name="Obukhova E."/>
            <person name="Bogdanov V."/>
            <person name="Penin A."/>
            <person name="Logacheva M."/>
        </authorList>
    </citation>
    <scope>NUCLEOTIDE SEQUENCE</scope>
    <source>
        <strain evidence="5">Hsosn_3</strain>
        <tissue evidence="5">Leaf</tissue>
    </source>
</reference>
<organism evidence="5 6">
    <name type="scientific">Heracleum sosnowskyi</name>
    <dbReference type="NCBI Taxonomy" id="360622"/>
    <lineage>
        <taxon>Eukaryota</taxon>
        <taxon>Viridiplantae</taxon>
        <taxon>Streptophyta</taxon>
        <taxon>Embryophyta</taxon>
        <taxon>Tracheophyta</taxon>
        <taxon>Spermatophyta</taxon>
        <taxon>Magnoliopsida</taxon>
        <taxon>eudicotyledons</taxon>
        <taxon>Gunneridae</taxon>
        <taxon>Pentapetalae</taxon>
        <taxon>asterids</taxon>
        <taxon>campanulids</taxon>
        <taxon>Apiales</taxon>
        <taxon>Apiaceae</taxon>
        <taxon>Apioideae</taxon>
        <taxon>apioid superclade</taxon>
        <taxon>Tordylieae</taxon>
        <taxon>Tordyliinae</taxon>
        <taxon>Heracleum</taxon>
    </lineage>
</organism>
<name>A0AAD8MZN0_9APIA</name>
<keyword evidence="3" id="KW-0012">Acyltransferase</keyword>
<feature type="domain" description="N-acetyltransferase" evidence="4">
    <location>
        <begin position="31"/>
        <end position="178"/>
    </location>
</feature>
<reference evidence="5" key="2">
    <citation type="submission" date="2023-05" db="EMBL/GenBank/DDBJ databases">
        <authorList>
            <person name="Schelkunov M.I."/>
        </authorList>
    </citation>
    <scope>NUCLEOTIDE SEQUENCE</scope>
    <source>
        <strain evidence="5">Hsosn_3</strain>
        <tissue evidence="5">Leaf</tissue>
    </source>
</reference>
<evidence type="ECO:0000259" key="4">
    <source>
        <dbReference type="PROSITE" id="PS51186"/>
    </source>
</evidence>
<dbReference type="Pfam" id="PF13302">
    <property type="entry name" value="Acetyltransf_3"/>
    <property type="match status" value="1"/>
</dbReference>
<evidence type="ECO:0000313" key="6">
    <source>
        <dbReference type="Proteomes" id="UP001237642"/>
    </source>
</evidence>
<evidence type="ECO:0000256" key="3">
    <source>
        <dbReference type="ARBA" id="ARBA00023315"/>
    </source>
</evidence>
<dbReference type="InterPro" id="IPR000182">
    <property type="entry name" value="GNAT_dom"/>
</dbReference>
<dbReference type="PANTHER" id="PTHR13256">
    <property type="entry name" value="N-ACETYLTRANSFERASE 9"/>
    <property type="match status" value="1"/>
</dbReference>
<evidence type="ECO:0000313" key="5">
    <source>
        <dbReference type="EMBL" id="KAK1396165.1"/>
    </source>
</evidence>
<dbReference type="InterPro" id="IPR039135">
    <property type="entry name" value="NAT9-like"/>
</dbReference>
<evidence type="ECO:0000256" key="1">
    <source>
        <dbReference type="ARBA" id="ARBA00009342"/>
    </source>
</evidence>
<dbReference type="GO" id="GO:0008080">
    <property type="term" value="F:N-acetyltransferase activity"/>
    <property type="evidence" value="ECO:0007669"/>
    <property type="project" value="InterPro"/>
</dbReference>
<dbReference type="InterPro" id="IPR016181">
    <property type="entry name" value="Acyl_CoA_acyltransferase"/>
</dbReference>
<dbReference type="Gene3D" id="3.40.630.30">
    <property type="match status" value="1"/>
</dbReference>
<accession>A0AAD8MZN0</accession>